<gene>
    <name evidence="1" type="ORF">Pmani_036011</name>
</gene>
<dbReference type="Proteomes" id="UP001292094">
    <property type="component" value="Unassembled WGS sequence"/>
</dbReference>
<keyword evidence="2" id="KW-1185">Reference proteome</keyword>
<name>A0AAE1NLU4_9EUCA</name>
<protein>
    <submittedName>
        <fullName evidence="1">Uncharacterized protein</fullName>
    </submittedName>
</protein>
<proteinExistence type="predicted"/>
<dbReference type="EMBL" id="JAWZYT010005248">
    <property type="protein sequence ID" value="KAK4291136.1"/>
    <property type="molecule type" value="Genomic_DNA"/>
</dbReference>
<comment type="caution">
    <text evidence="1">The sequence shown here is derived from an EMBL/GenBank/DDBJ whole genome shotgun (WGS) entry which is preliminary data.</text>
</comment>
<dbReference type="AlphaFoldDB" id="A0AAE1NLU4"/>
<evidence type="ECO:0000313" key="1">
    <source>
        <dbReference type="EMBL" id="KAK4291136.1"/>
    </source>
</evidence>
<reference evidence="1" key="1">
    <citation type="submission" date="2023-11" db="EMBL/GenBank/DDBJ databases">
        <title>Genome assemblies of two species of porcelain crab, Petrolisthes cinctipes and Petrolisthes manimaculis (Anomura: Porcellanidae).</title>
        <authorList>
            <person name="Angst P."/>
        </authorList>
    </citation>
    <scope>NUCLEOTIDE SEQUENCE</scope>
    <source>
        <strain evidence="1">PB745_02</strain>
        <tissue evidence="1">Gill</tissue>
    </source>
</reference>
<accession>A0AAE1NLU4</accession>
<organism evidence="1 2">
    <name type="scientific">Petrolisthes manimaculis</name>
    <dbReference type="NCBI Taxonomy" id="1843537"/>
    <lineage>
        <taxon>Eukaryota</taxon>
        <taxon>Metazoa</taxon>
        <taxon>Ecdysozoa</taxon>
        <taxon>Arthropoda</taxon>
        <taxon>Crustacea</taxon>
        <taxon>Multicrustacea</taxon>
        <taxon>Malacostraca</taxon>
        <taxon>Eumalacostraca</taxon>
        <taxon>Eucarida</taxon>
        <taxon>Decapoda</taxon>
        <taxon>Pleocyemata</taxon>
        <taxon>Anomura</taxon>
        <taxon>Galatheoidea</taxon>
        <taxon>Porcellanidae</taxon>
        <taxon>Petrolisthes</taxon>
    </lineage>
</organism>
<sequence length="95" mass="10213">MPFPCAVQLKTGHITSTSLRIPCPYTSNSSLSALSCSDTSSSFLTLLPRVLPLGECGNWFMCFVCGHNDCSHSPSSHAEKISLVLTKCGYILSLD</sequence>
<evidence type="ECO:0000313" key="2">
    <source>
        <dbReference type="Proteomes" id="UP001292094"/>
    </source>
</evidence>